<dbReference type="PANTHER" id="PTHR37954:SF3">
    <property type="entry name" value="DUF169 DOMAIN-CONTAINING PROTEIN"/>
    <property type="match status" value="1"/>
</dbReference>
<dbReference type="Proteomes" id="UP000008561">
    <property type="component" value="Chromosome"/>
</dbReference>
<evidence type="ECO:0000313" key="1">
    <source>
        <dbReference type="EMBL" id="ABW68357.1"/>
    </source>
</evidence>
<name>A8ZWM6_DESOH</name>
<evidence type="ECO:0000313" key="2">
    <source>
        <dbReference type="Proteomes" id="UP000008561"/>
    </source>
</evidence>
<reference evidence="1 2" key="1">
    <citation type="submission" date="2007-10" db="EMBL/GenBank/DDBJ databases">
        <title>Complete sequence of Desulfococcus oleovorans Hxd3.</title>
        <authorList>
            <consortium name="US DOE Joint Genome Institute"/>
            <person name="Copeland A."/>
            <person name="Lucas S."/>
            <person name="Lapidus A."/>
            <person name="Barry K."/>
            <person name="Glavina del Rio T."/>
            <person name="Dalin E."/>
            <person name="Tice H."/>
            <person name="Pitluck S."/>
            <person name="Kiss H."/>
            <person name="Brettin T."/>
            <person name="Bruce D."/>
            <person name="Detter J.C."/>
            <person name="Han C."/>
            <person name="Schmutz J."/>
            <person name="Larimer F."/>
            <person name="Land M."/>
            <person name="Hauser L."/>
            <person name="Kyrpides N."/>
            <person name="Kim E."/>
            <person name="Wawrik B."/>
            <person name="Richardson P."/>
        </authorList>
    </citation>
    <scope>NUCLEOTIDE SEQUENCE [LARGE SCALE GENOMIC DNA]</scope>
    <source>
        <strain evidence="2">DSM 6200 / JCM 39069 / Hxd3</strain>
    </source>
</reference>
<evidence type="ECO:0008006" key="3">
    <source>
        <dbReference type="Google" id="ProtNLM"/>
    </source>
</evidence>
<organism evidence="1 2">
    <name type="scientific">Desulfosudis oleivorans (strain DSM 6200 / JCM 39069 / Hxd3)</name>
    <name type="common">Desulfococcus oleovorans</name>
    <dbReference type="NCBI Taxonomy" id="96561"/>
    <lineage>
        <taxon>Bacteria</taxon>
        <taxon>Pseudomonadati</taxon>
        <taxon>Thermodesulfobacteriota</taxon>
        <taxon>Desulfobacteria</taxon>
        <taxon>Desulfobacterales</taxon>
        <taxon>Desulfosudaceae</taxon>
        <taxon>Desulfosudis</taxon>
    </lineage>
</organism>
<dbReference type="STRING" id="96561.Dole_2553"/>
<gene>
    <name evidence="1" type="ordered locus">Dole_2553</name>
</gene>
<dbReference type="eggNOG" id="COG2043">
    <property type="taxonomic scope" value="Bacteria"/>
</dbReference>
<protein>
    <recommendedName>
        <fullName evidence="3">DUF169 domain-containing protein</fullName>
    </recommendedName>
</protein>
<dbReference type="RefSeq" id="WP_012175969.1">
    <property type="nucleotide sequence ID" value="NC_009943.1"/>
</dbReference>
<proteinExistence type="predicted"/>
<dbReference type="Pfam" id="PF02596">
    <property type="entry name" value="DUF169"/>
    <property type="match status" value="1"/>
</dbReference>
<dbReference type="HOGENOM" id="CLU_074324_0_0_7"/>
<dbReference type="AlphaFoldDB" id="A8ZWM6"/>
<accession>A8ZWM6</accession>
<dbReference type="PANTHER" id="PTHR37954">
    <property type="entry name" value="BLL4979 PROTEIN"/>
    <property type="match status" value="1"/>
</dbReference>
<keyword evidence="2" id="KW-1185">Reference proteome</keyword>
<dbReference type="InterPro" id="IPR003748">
    <property type="entry name" value="DUF169"/>
</dbReference>
<dbReference type="EMBL" id="CP000859">
    <property type="protein sequence ID" value="ABW68357.1"/>
    <property type="molecule type" value="Genomic_DNA"/>
</dbReference>
<dbReference type="KEGG" id="dol:Dole_2553"/>
<sequence length="269" mass="30174">MKTSLEKYREYGRRIEDLIRPATFPLAVKIVRPEDEIAPEYKRPFRDLGVQNFVCQNFKMARTYGWTIAVTGADINCKLARALYGWDTLTDQEREWAEDFSVGLYSKDRETAGKFGRHLYALDEPFAGLIISPLTRTKIVPDTVLVYCLPAQAMRFVQGYLFMEGGVLEFAAAGRVGSCHEGVTKVLKTGRPQYVTLGNGDRVWGGAHDHEVMFACPAEKLDVLMEGLETTHAAGLRYPIPQYMNYAPGFQASFEKAAVQRAGGTIEKK</sequence>
<dbReference type="OrthoDB" id="9777728at2"/>